<keyword evidence="1" id="KW-0812">Transmembrane</keyword>
<dbReference type="AlphaFoldDB" id="J9FKM3"/>
<feature type="transmembrane region" description="Helical" evidence="1">
    <location>
        <begin position="65"/>
        <end position="87"/>
    </location>
</feature>
<name>J9FKM3_9ZZZZ</name>
<evidence type="ECO:0000313" key="2">
    <source>
        <dbReference type="EMBL" id="EJW94978.1"/>
    </source>
</evidence>
<protein>
    <recommendedName>
        <fullName evidence="3">Transmembrane protein</fullName>
    </recommendedName>
</protein>
<keyword evidence="1" id="KW-0472">Membrane</keyword>
<evidence type="ECO:0008006" key="3">
    <source>
        <dbReference type="Google" id="ProtNLM"/>
    </source>
</evidence>
<evidence type="ECO:0000256" key="1">
    <source>
        <dbReference type="SAM" id="Phobius"/>
    </source>
</evidence>
<sequence>MKQFDIHRFGWVLRTDLIQNRKFYLSMLLGGLIAMVCGQLGPVYVLIKMGHAESIDIERHASDLLFTFLIVYFIFTTYSVANTFRCLSTKEERINYFMLPASNLEKYLSRILIHVVGGMLTGLLLFIVADCIRMGLFLILSLPTDSIIPFVWKQITLTFDYWTGIVSSVRWSVWQRNCMMINFILSMLSLYSCFLLGSAVFRRRAYVFTWSCLFIYGFIGTSFIIETGNYIGWDFPGICASEIGSIVFSATITVVFTFLSYYLFKRIPLIPRKFFLRTKR</sequence>
<accession>J9FKM3</accession>
<feature type="transmembrane region" description="Helical" evidence="1">
    <location>
        <begin position="243"/>
        <end position="264"/>
    </location>
</feature>
<feature type="transmembrane region" description="Helical" evidence="1">
    <location>
        <begin position="179"/>
        <end position="201"/>
    </location>
</feature>
<dbReference type="EMBL" id="AMCI01006072">
    <property type="protein sequence ID" value="EJW94978.1"/>
    <property type="molecule type" value="Genomic_DNA"/>
</dbReference>
<gene>
    <name evidence="2" type="ORF">EVA_16915</name>
</gene>
<feature type="transmembrane region" description="Helical" evidence="1">
    <location>
        <begin position="213"/>
        <end position="231"/>
    </location>
</feature>
<comment type="caution">
    <text evidence="2">The sequence shown here is derived from an EMBL/GenBank/DDBJ whole genome shotgun (WGS) entry which is preliminary data.</text>
</comment>
<feature type="transmembrane region" description="Helical" evidence="1">
    <location>
        <begin position="107"/>
        <end position="129"/>
    </location>
</feature>
<proteinExistence type="predicted"/>
<reference evidence="2" key="1">
    <citation type="journal article" date="2012" name="PLoS ONE">
        <title>Gene sets for utilization of primary and secondary nutrition supplies in the distal gut of endangered iberian lynx.</title>
        <authorList>
            <person name="Alcaide M."/>
            <person name="Messina E."/>
            <person name="Richter M."/>
            <person name="Bargiela R."/>
            <person name="Peplies J."/>
            <person name="Huws S.A."/>
            <person name="Newbold C.J."/>
            <person name="Golyshin P.N."/>
            <person name="Simon M.A."/>
            <person name="Lopez G."/>
            <person name="Yakimov M.M."/>
            <person name="Ferrer M."/>
        </authorList>
    </citation>
    <scope>NUCLEOTIDE SEQUENCE</scope>
</reference>
<keyword evidence="1" id="KW-1133">Transmembrane helix</keyword>
<organism evidence="2">
    <name type="scientific">gut metagenome</name>
    <dbReference type="NCBI Taxonomy" id="749906"/>
    <lineage>
        <taxon>unclassified sequences</taxon>
        <taxon>metagenomes</taxon>
        <taxon>organismal metagenomes</taxon>
    </lineage>
</organism>
<feature type="transmembrane region" description="Helical" evidence="1">
    <location>
        <begin position="23"/>
        <end position="45"/>
    </location>
</feature>